<keyword evidence="4" id="KW-0539">Nucleus</keyword>
<dbReference type="SUPFAM" id="SSF88723">
    <property type="entry name" value="PIN domain-like"/>
    <property type="match status" value="1"/>
</dbReference>
<protein>
    <recommendedName>
        <fullName evidence="7">U three protein 23</fullName>
    </recommendedName>
</protein>
<feature type="compositionally biased region" description="Basic and acidic residues" evidence="8">
    <location>
        <begin position="185"/>
        <end position="199"/>
    </location>
</feature>
<comment type="caution">
    <text evidence="10">The sequence shown here is derived from an EMBL/GenBank/DDBJ whole genome shotgun (WGS) entry which is preliminary data.</text>
</comment>
<evidence type="ECO:0000256" key="7">
    <source>
        <dbReference type="ARBA" id="ARBA00076388"/>
    </source>
</evidence>
<evidence type="ECO:0000313" key="10">
    <source>
        <dbReference type="EMBL" id="KAF2875024.1"/>
    </source>
</evidence>
<evidence type="ECO:0000259" key="9">
    <source>
        <dbReference type="Pfam" id="PF24779"/>
    </source>
</evidence>
<evidence type="ECO:0000256" key="5">
    <source>
        <dbReference type="ARBA" id="ARBA00037300"/>
    </source>
</evidence>
<dbReference type="GO" id="GO:0006364">
    <property type="term" value="P:rRNA processing"/>
    <property type="evidence" value="ECO:0007669"/>
    <property type="project" value="UniProtKB-KW"/>
</dbReference>
<dbReference type="OrthoDB" id="25675at2759"/>
<dbReference type="EMBL" id="JAADJZ010000005">
    <property type="protein sequence ID" value="KAF2875024.1"/>
    <property type="molecule type" value="Genomic_DNA"/>
</dbReference>
<feature type="compositionally biased region" description="Basic residues" evidence="8">
    <location>
        <begin position="274"/>
        <end position="283"/>
    </location>
</feature>
<dbReference type="Gene3D" id="3.40.50.1010">
    <property type="entry name" value="5'-nuclease"/>
    <property type="match status" value="1"/>
</dbReference>
<feature type="domain" description="UTP23 sensor motif region" evidence="9">
    <location>
        <begin position="212"/>
        <end position="230"/>
    </location>
</feature>
<comment type="similarity">
    <text evidence="6">Belongs to the UTP23/FCF1 family. UTP23 subfamily.</text>
</comment>
<evidence type="ECO:0000256" key="1">
    <source>
        <dbReference type="ARBA" id="ARBA00004604"/>
    </source>
</evidence>
<dbReference type="InterPro" id="IPR006984">
    <property type="entry name" value="Fcf1/UTP23"/>
</dbReference>
<dbReference type="CDD" id="cd09865">
    <property type="entry name" value="PIN_ScUtp23p-like"/>
    <property type="match status" value="1"/>
</dbReference>
<feature type="compositionally biased region" description="Basic and acidic residues" evidence="8">
    <location>
        <begin position="284"/>
        <end position="300"/>
    </location>
</feature>
<comment type="function">
    <text evidence="5">Involved in rRNA-processing and ribosome biogenesis.</text>
</comment>
<dbReference type="AlphaFoldDB" id="A0A7C8MR37"/>
<dbReference type="GO" id="GO:0032040">
    <property type="term" value="C:small-subunit processome"/>
    <property type="evidence" value="ECO:0007669"/>
    <property type="project" value="InterPro"/>
</dbReference>
<evidence type="ECO:0000256" key="6">
    <source>
        <dbReference type="ARBA" id="ARBA00038503"/>
    </source>
</evidence>
<evidence type="ECO:0000256" key="4">
    <source>
        <dbReference type="ARBA" id="ARBA00023242"/>
    </source>
</evidence>
<dbReference type="Pfam" id="PF24779">
    <property type="entry name" value="UTP23_sensor"/>
    <property type="match status" value="1"/>
</dbReference>
<dbReference type="PANTHER" id="PTHR12416">
    <property type="entry name" value="RRNA-PROCESSING PROTEIN UTP23 HOMOLOG"/>
    <property type="match status" value="1"/>
</dbReference>
<feature type="region of interest" description="Disordered" evidence="8">
    <location>
        <begin position="160"/>
        <end position="300"/>
    </location>
</feature>
<evidence type="ECO:0000256" key="3">
    <source>
        <dbReference type="ARBA" id="ARBA00022552"/>
    </source>
</evidence>
<evidence type="ECO:0000313" key="11">
    <source>
        <dbReference type="Proteomes" id="UP000481861"/>
    </source>
</evidence>
<gene>
    <name evidence="10" type="ORF">BDV95DRAFT_626576</name>
</gene>
<dbReference type="InterPro" id="IPR057776">
    <property type="entry name" value="UTP23_sensor"/>
</dbReference>
<dbReference type="Proteomes" id="UP000481861">
    <property type="component" value="Unassembled WGS sequence"/>
</dbReference>
<comment type="subcellular location">
    <subcellularLocation>
        <location evidence="1">Nucleus</location>
        <location evidence="1">Nucleolus</location>
    </subcellularLocation>
</comment>
<reference evidence="10 11" key="1">
    <citation type="submission" date="2020-01" db="EMBL/GenBank/DDBJ databases">
        <authorList>
            <consortium name="DOE Joint Genome Institute"/>
            <person name="Haridas S."/>
            <person name="Albert R."/>
            <person name="Binder M."/>
            <person name="Bloem J."/>
            <person name="Labutti K."/>
            <person name="Salamov A."/>
            <person name="Andreopoulos B."/>
            <person name="Baker S.E."/>
            <person name="Barry K."/>
            <person name="Bills G."/>
            <person name="Bluhm B.H."/>
            <person name="Cannon C."/>
            <person name="Castanera R."/>
            <person name="Culley D.E."/>
            <person name="Daum C."/>
            <person name="Ezra D."/>
            <person name="Gonzalez J.B."/>
            <person name="Henrissat B."/>
            <person name="Kuo A."/>
            <person name="Liang C."/>
            <person name="Lipzen A."/>
            <person name="Lutzoni F."/>
            <person name="Magnuson J."/>
            <person name="Mondo S."/>
            <person name="Nolan M."/>
            <person name="Ohm R."/>
            <person name="Pangilinan J."/>
            <person name="Park H.-J.H."/>
            <person name="Ramirez L."/>
            <person name="Alfaro M."/>
            <person name="Sun H."/>
            <person name="Tritt A."/>
            <person name="Yoshinaga Y."/>
            <person name="Zwiers L.-H.L."/>
            <person name="Turgeon B.G."/>
            <person name="Goodwin S.B."/>
            <person name="Spatafora J.W."/>
            <person name="Crous P.W."/>
            <person name="Grigoriev I.V."/>
        </authorList>
    </citation>
    <scope>NUCLEOTIDE SEQUENCE [LARGE SCALE GENOMIC DNA]</scope>
    <source>
        <strain evidence="10 11">CBS 611.86</strain>
    </source>
</reference>
<evidence type="ECO:0000256" key="8">
    <source>
        <dbReference type="SAM" id="MobiDB-lite"/>
    </source>
</evidence>
<name>A0A7C8MR37_9PLEO</name>
<accession>A0A7C8MR37</accession>
<dbReference type="InterPro" id="IPR029060">
    <property type="entry name" value="PIN-like_dom_sf"/>
</dbReference>
<keyword evidence="11" id="KW-1185">Reference proteome</keyword>
<evidence type="ECO:0000256" key="2">
    <source>
        <dbReference type="ARBA" id="ARBA00022517"/>
    </source>
</evidence>
<sequence length="300" mass="33744">MRLKRSKNYRKLMQAYQLHFGFREPYQVLLDSSVLEDAARFSIDLVSRLEGVLQGKVKPMITQCCIRHLYNAVPKNDALIHEAKSYERRRCNHHELEQPLSSLECLSSVLGSTNKHRYVVSSDDIEVRSYFRQTPGVPLIYIYKSVMILEPMPTASLEVRDREEKSKFKAGLKGQRSASAGQKRKREDKDSGLEHERIPIEQAGAVAKPEAKKRAKGPKGPNPLSIKKAKQSKAAPSELHDKTSNIKTMEPNRPSSPAADTHGASTLDDGESGKRKRKRKHKPKGEGGTDDRTDQDTAMS</sequence>
<keyword evidence="3" id="KW-0698">rRNA processing</keyword>
<dbReference type="Pfam" id="PF04900">
    <property type="entry name" value="Fcf1"/>
    <property type="match status" value="1"/>
</dbReference>
<organism evidence="10 11">
    <name type="scientific">Massariosphaeria phaeospora</name>
    <dbReference type="NCBI Taxonomy" id="100035"/>
    <lineage>
        <taxon>Eukaryota</taxon>
        <taxon>Fungi</taxon>
        <taxon>Dikarya</taxon>
        <taxon>Ascomycota</taxon>
        <taxon>Pezizomycotina</taxon>
        <taxon>Dothideomycetes</taxon>
        <taxon>Pleosporomycetidae</taxon>
        <taxon>Pleosporales</taxon>
        <taxon>Pleosporales incertae sedis</taxon>
        <taxon>Massariosphaeria</taxon>
    </lineage>
</organism>
<dbReference type="FunFam" id="3.40.50.1010:FF:000006">
    <property type="entry name" value="rRNA-processing protein UTP23 homolog"/>
    <property type="match status" value="1"/>
</dbReference>
<proteinExistence type="inferred from homology"/>
<keyword evidence="2" id="KW-0690">Ribosome biogenesis</keyword>